<accession>A0ABX0NW20</accession>
<feature type="transmembrane region" description="Helical" evidence="1">
    <location>
        <begin position="117"/>
        <end position="138"/>
    </location>
</feature>
<evidence type="ECO:0000259" key="2">
    <source>
        <dbReference type="Pfam" id="PF05232"/>
    </source>
</evidence>
<feature type="domain" description="Chlorhexidine efflux transporter" evidence="2">
    <location>
        <begin position="114"/>
        <end position="176"/>
    </location>
</feature>
<dbReference type="InterPro" id="IPR058208">
    <property type="entry name" value="PACE"/>
</dbReference>
<keyword evidence="1" id="KW-0812">Transmembrane</keyword>
<evidence type="ECO:0000313" key="4">
    <source>
        <dbReference type="Proteomes" id="UP000609726"/>
    </source>
</evidence>
<dbReference type="InterPro" id="IPR007896">
    <property type="entry name" value="BTP_bacteria"/>
</dbReference>
<proteinExistence type="predicted"/>
<evidence type="ECO:0000256" key="1">
    <source>
        <dbReference type="SAM" id="Phobius"/>
    </source>
</evidence>
<feature type="transmembrane region" description="Helical" evidence="1">
    <location>
        <begin position="54"/>
        <end position="72"/>
    </location>
</feature>
<dbReference type="EMBL" id="WHJH01000023">
    <property type="protein sequence ID" value="NHZ90976.1"/>
    <property type="molecule type" value="Genomic_DNA"/>
</dbReference>
<dbReference type="Proteomes" id="UP000609726">
    <property type="component" value="Unassembled WGS sequence"/>
</dbReference>
<feature type="domain" description="Chlorhexidine efflux transporter" evidence="2">
    <location>
        <begin position="44"/>
        <end position="107"/>
    </location>
</feature>
<gene>
    <name evidence="3" type="ORF">F2P45_18405</name>
</gene>
<protein>
    <submittedName>
        <fullName evidence="3">PACE efflux transporter</fullName>
    </submittedName>
</protein>
<organism evidence="3 4">
    <name type="scientific">Massilia mucilaginosa</name>
    <dbReference type="NCBI Taxonomy" id="2609282"/>
    <lineage>
        <taxon>Bacteria</taxon>
        <taxon>Pseudomonadati</taxon>
        <taxon>Pseudomonadota</taxon>
        <taxon>Betaproteobacteria</taxon>
        <taxon>Burkholderiales</taxon>
        <taxon>Oxalobacteraceae</taxon>
        <taxon>Telluria group</taxon>
        <taxon>Massilia</taxon>
    </lineage>
</organism>
<keyword evidence="1" id="KW-1133">Transmembrane helix</keyword>
<name>A0ABX0NW20_9BURK</name>
<sequence>MRSCFRNVNRVSGRCRAASLQWAQHRSFAWAASATTNKQRIYVRTFRDRVRHALLFEAVALAIFIPGSALIFDQPIEHMGVIGIASATVATLWNFVFNMGFDRAMLRLRGSVHKTMAIRIAHTFLFEAGLVAMLIPMIAWYLEIGLWAAFLMDLAIVTFYLVYGFLFNIAYDRLFPISAVGAPCAA</sequence>
<reference evidence="3 4" key="1">
    <citation type="submission" date="2019-10" db="EMBL/GenBank/DDBJ databases">
        <title>Taxonomy of Antarctic Massilia spp.: description of Massilia rubra sp. nov., Massilia aquatica sp. nov., Massilia mucilaginosa sp. nov., Massilia frigida sp. nov. isolated from streams, lakes and regoliths.</title>
        <authorList>
            <person name="Holochova P."/>
            <person name="Sedlacek I."/>
            <person name="Kralova S."/>
            <person name="Maslanova I."/>
            <person name="Busse H.-J."/>
            <person name="Stankova E."/>
            <person name="Vrbovska V."/>
            <person name="Kovarovic V."/>
            <person name="Bartak M."/>
            <person name="Svec P."/>
            <person name="Pantucek R."/>
        </authorList>
    </citation>
    <scope>NUCLEOTIDE SEQUENCE [LARGE SCALE GENOMIC DNA]</scope>
    <source>
        <strain evidence="3 4">CCM 8733</strain>
    </source>
</reference>
<dbReference type="Pfam" id="PF05232">
    <property type="entry name" value="BTP"/>
    <property type="match status" value="2"/>
</dbReference>
<feature type="transmembrane region" description="Helical" evidence="1">
    <location>
        <begin position="144"/>
        <end position="166"/>
    </location>
</feature>
<keyword evidence="1" id="KW-0472">Membrane</keyword>
<dbReference type="NCBIfam" id="NF033664">
    <property type="entry name" value="PACE_transport"/>
    <property type="match status" value="1"/>
</dbReference>
<comment type="caution">
    <text evidence="3">The sequence shown here is derived from an EMBL/GenBank/DDBJ whole genome shotgun (WGS) entry which is preliminary data.</text>
</comment>
<evidence type="ECO:0000313" key="3">
    <source>
        <dbReference type="EMBL" id="NHZ90976.1"/>
    </source>
</evidence>
<feature type="transmembrane region" description="Helical" evidence="1">
    <location>
        <begin position="78"/>
        <end position="97"/>
    </location>
</feature>
<keyword evidence="4" id="KW-1185">Reference proteome</keyword>